<gene>
    <name evidence="2" type="primary">LOC106706718</name>
</gene>
<keyword evidence="1" id="KW-0812">Transmembrane</keyword>
<accession>M3XHU8</accession>
<feature type="transmembrane region" description="Helical" evidence="1">
    <location>
        <begin position="136"/>
        <end position="165"/>
    </location>
</feature>
<keyword evidence="1" id="KW-1133">Transmembrane helix</keyword>
<keyword evidence="3" id="KW-1185">Reference proteome</keyword>
<dbReference type="GeneTree" id="ENSGT00940000165960"/>
<dbReference type="Proteomes" id="UP000008672">
    <property type="component" value="Unassembled WGS sequence"/>
</dbReference>
<dbReference type="Bgee" id="ENSLACG00000001766">
    <property type="expression patterns" value="Expressed in pelvic fin and 1 other cell type or tissue"/>
</dbReference>
<sequence>MMAEDATSQRAPLLGFDNVPVISPVTKVFARLLMSAIPIASIAIGVVYLDSCPAQKLIPIYLIVSGSIFLFFLFASFIPCGNEDEPSQTWTPSGVCCGILMLFQFCWFIAGNVWIYSIYQPDYISTMSLRYCHRVLYLYAFWITTLVYILVGALILISLCMGVIFCAIKPNIPSGPSNDRYP</sequence>
<dbReference type="PANTHER" id="PTHR33444:SF10">
    <property type="entry name" value="NOVEL PROTEIN"/>
    <property type="match status" value="1"/>
</dbReference>
<name>M3XHU8_LATCH</name>
<feature type="transmembrane region" description="Helical" evidence="1">
    <location>
        <begin position="60"/>
        <end position="78"/>
    </location>
</feature>
<dbReference type="KEGG" id="lcm:106706718"/>
<evidence type="ECO:0000313" key="3">
    <source>
        <dbReference type="Proteomes" id="UP000008672"/>
    </source>
</evidence>
<reference evidence="2" key="2">
    <citation type="submission" date="2025-08" db="UniProtKB">
        <authorList>
            <consortium name="Ensembl"/>
        </authorList>
    </citation>
    <scope>IDENTIFICATION</scope>
</reference>
<evidence type="ECO:0000256" key="1">
    <source>
        <dbReference type="SAM" id="Phobius"/>
    </source>
</evidence>
<feature type="transmembrane region" description="Helical" evidence="1">
    <location>
        <begin position="28"/>
        <end position="48"/>
    </location>
</feature>
<dbReference type="GeneID" id="106706718"/>
<dbReference type="FunCoup" id="M3XHU8">
    <property type="interactions" value="3"/>
</dbReference>
<proteinExistence type="predicted"/>
<reference evidence="2" key="3">
    <citation type="submission" date="2025-09" db="UniProtKB">
        <authorList>
            <consortium name="Ensembl"/>
        </authorList>
    </citation>
    <scope>IDENTIFICATION</scope>
</reference>
<dbReference type="InParanoid" id="M3XHU8"/>
<organism evidence="2 3">
    <name type="scientific">Latimeria chalumnae</name>
    <name type="common">Coelacanth</name>
    <dbReference type="NCBI Taxonomy" id="7897"/>
    <lineage>
        <taxon>Eukaryota</taxon>
        <taxon>Metazoa</taxon>
        <taxon>Chordata</taxon>
        <taxon>Craniata</taxon>
        <taxon>Vertebrata</taxon>
        <taxon>Euteleostomi</taxon>
        <taxon>Coelacanthiformes</taxon>
        <taxon>Coelacanthidae</taxon>
        <taxon>Latimeria</taxon>
    </lineage>
</organism>
<reference evidence="3" key="1">
    <citation type="submission" date="2011-08" db="EMBL/GenBank/DDBJ databases">
        <title>The draft genome of Latimeria chalumnae.</title>
        <authorList>
            <person name="Di Palma F."/>
            <person name="Alfoldi J."/>
            <person name="Johnson J."/>
            <person name="Berlin A."/>
            <person name="Gnerre S."/>
            <person name="Jaffe D."/>
            <person name="MacCallum I."/>
            <person name="Young S."/>
            <person name="Walker B.J."/>
            <person name="Lander E."/>
            <person name="Lindblad-Toh K."/>
        </authorList>
    </citation>
    <scope>NUCLEOTIDE SEQUENCE [LARGE SCALE GENOMIC DNA]</scope>
    <source>
        <strain evidence="3">Wild caught</strain>
    </source>
</reference>
<evidence type="ECO:0000313" key="2">
    <source>
        <dbReference type="Ensembl" id="ENSLACP00000022304.1"/>
    </source>
</evidence>
<keyword evidence="1" id="KW-0472">Membrane</keyword>
<dbReference type="AlphaFoldDB" id="M3XHU8"/>
<dbReference type="Ensembl" id="ENSLACT00000025765.1">
    <property type="protein sequence ID" value="ENSLACP00000022304.1"/>
    <property type="gene ID" value="ENSLACG00000001766.2"/>
</dbReference>
<dbReference type="RefSeq" id="XP_014353531.1">
    <property type="nucleotide sequence ID" value="XM_014498045.2"/>
</dbReference>
<dbReference type="PANTHER" id="PTHR33444">
    <property type="entry name" value="SI:DKEY-19B23.12-RELATED"/>
    <property type="match status" value="1"/>
</dbReference>
<protein>
    <submittedName>
        <fullName evidence="2">Uncharacterized protein</fullName>
    </submittedName>
</protein>
<dbReference type="InterPro" id="IPR040350">
    <property type="entry name" value="TMEM272"/>
</dbReference>
<dbReference type="EMBL" id="AFYH01231857">
    <property type="status" value="NOT_ANNOTATED_CDS"/>
    <property type="molecule type" value="Genomic_DNA"/>
</dbReference>
<dbReference type="OrthoDB" id="6157510at2759"/>
<dbReference type="eggNOG" id="ENOG502QSBX">
    <property type="taxonomic scope" value="Eukaryota"/>
</dbReference>
<dbReference type="STRING" id="7897.ENSLACP00000022304"/>
<feature type="transmembrane region" description="Helical" evidence="1">
    <location>
        <begin position="90"/>
        <end position="115"/>
    </location>
</feature>
<dbReference type="EMBL" id="AFYH01231858">
    <property type="status" value="NOT_ANNOTATED_CDS"/>
    <property type="molecule type" value="Genomic_DNA"/>
</dbReference>